<feature type="domain" description="HTH myb-type" evidence="3">
    <location>
        <begin position="74"/>
        <end position="130"/>
    </location>
</feature>
<dbReference type="Proteomes" id="UP001470230">
    <property type="component" value="Unassembled WGS sequence"/>
</dbReference>
<dbReference type="InterPro" id="IPR001005">
    <property type="entry name" value="SANT/Myb"/>
</dbReference>
<dbReference type="SUPFAM" id="SSF46689">
    <property type="entry name" value="Homeodomain-like"/>
    <property type="match status" value="2"/>
</dbReference>
<feature type="domain" description="Myb-like" evidence="2">
    <location>
        <begin position="24"/>
        <end position="73"/>
    </location>
</feature>
<keyword evidence="5" id="KW-1185">Reference proteome</keyword>
<protein>
    <recommendedName>
        <fullName evidence="6">Myb-like DNA-binding domain containing protein</fullName>
    </recommendedName>
</protein>
<dbReference type="InterPro" id="IPR009057">
    <property type="entry name" value="Homeodomain-like_sf"/>
</dbReference>
<proteinExistence type="predicted"/>
<dbReference type="PANTHER" id="PTHR45614">
    <property type="entry name" value="MYB PROTEIN-RELATED"/>
    <property type="match status" value="1"/>
</dbReference>
<evidence type="ECO:0000259" key="2">
    <source>
        <dbReference type="PROSITE" id="PS50090"/>
    </source>
</evidence>
<dbReference type="InterPro" id="IPR050560">
    <property type="entry name" value="MYB_TF"/>
</dbReference>
<dbReference type="PANTHER" id="PTHR45614:SF25">
    <property type="entry name" value="MYB PROTEIN"/>
    <property type="match status" value="1"/>
</dbReference>
<evidence type="ECO:0000259" key="3">
    <source>
        <dbReference type="PROSITE" id="PS51294"/>
    </source>
</evidence>
<feature type="compositionally biased region" description="Acidic residues" evidence="1">
    <location>
        <begin position="154"/>
        <end position="163"/>
    </location>
</feature>
<evidence type="ECO:0000256" key="1">
    <source>
        <dbReference type="SAM" id="MobiDB-lite"/>
    </source>
</evidence>
<dbReference type="SMART" id="SM00717">
    <property type="entry name" value="SANT"/>
    <property type="match status" value="3"/>
</dbReference>
<dbReference type="InterPro" id="IPR017930">
    <property type="entry name" value="Myb_dom"/>
</dbReference>
<evidence type="ECO:0008006" key="6">
    <source>
        <dbReference type="Google" id="ProtNLM"/>
    </source>
</evidence>
<reference evidence="4 5" key="1">
    <citation type="submission" date="2024-04" db="EMBL/GenBank/DDBJ databases">
        <title>Tritrichomonas musculus Genome.</title>
        <authorList>
            <person name="Alves-Ferreira E."/>
            <person name="Grigg M."/>
            <person name="Lorenzi H."/>
            <person name="Galac M."/>
        </authorList>
    </citation>
    <scope>NUCLEOTIDE SEQUENCE [LARGE SCALE GENOMIC DNA]</scope>
    <source>
        <strain evidence="4 5">EAF2021</strain>
    </source>
</reference>
<sequence length="360" mass="41860">MTISNSQPTFRTRTNESLRKCNHSRFTEFEDHMIVTMVDEYKKAGDRIRWGCIASKLSNKTGSDVSHRWNNVLNPDLVKGSWTPKEDLIIIDWVKEHGPVKWNLLQQTCMPHRSGKQVRERWVNIISPSIEANSISAVENVLKKKSGIQITDEQNNEQNEEGNDNANENQRISDSKIKNANVKREESVFQLKRPISCMPWTKEEDDLLMNLYDEFGPKWKKMSFLINGRSENSIKNRFQSIKRKCTRISEGKLPIFKRGRKSKLTKLIDRSLLMMQNNEAKFRSVSLNNDFNDHENEKNISLELFEDLEMNFKEDVSSTKNIFSPSPESLSVCSQPVFHDYISEMFLMPGKSINTLYDDL</sequence>
<accession>A0ABR2IPG4</accession>
<organism evidence="4 5">
    <name type="scientific">Tritrichomonas musculus</name>
    <dbReference type="NCBI Taxonomy" id="1915356"/>
    <lineage>
        <taxon>Eukaryota</taxon>
        <taxon>Metamonada</taxon>
        <taxon>Parabasalia</taxon>
        <taxon>Tritrichomonadida</taxon>
        <taxon>Tritrichomonadidae</taxon>
        <taxon>Tritrichomonas</taxon>
    </lineage>
</organism>
<feature type="domain" description="Myb-like" evidence="2">
    <location>
        <begin position="199"/>
        <end position="242"/>
    </location>
</feature>
<comment type="caution">
    <text evidence="4">The sequence shown here is derived from an EMBL/GenBank/DDBJ whole genome shotgun (WGS) entry which is preliminary data.</text>
</comment>
<feature type="domain" description="Myb-like" evidence="2">
    <location>
        <begin position="74"/>
        <end position="126"/>
    </location>
</feature>
<dbReference type="PROSITE" id="PS51294">
    <property type="entry name" value="HTH_MYB"/>
    <property type="match status" value="2"/>
</dbReference>
<dbReference type="Pfam" id="PF00249">
    <property type="entry name" value="Myb_DNA-binding"/>
    <property type="match status" value="3"/>
</dbReference>
<gene>
    <name evidence="4" type="ORF">M9Y10_009783</name>
</gene>
<dbReference type="Gene3D" id="1.10.10.60">
    <property type="entry name" value="Homeodomain-like"/>
    <property type="match status" value="3"/>
</dbReference>
<name>A0ABR2IPG4_9EUKA</name>
<feature type="region of interest" description="Disordered" evidence="1">
    <location>
        <begin position="153"/>
        <end position="177"/>
    </location>
</feature>
<evidence type="ECO:0000313" key="4">
    <source>
        <dbReference type="EMBL" id="KAK8866815.1"/>
    </source>
</evidence>
<dbReference type="EMBL" id="JAPFFF010000015">
    <property type="protein sequence ID" value="KAK8866815.1"/>
    <property type="molecule type" value="Genomic_DNA"/>
</dbReference>
<feature type="domain" description="HTH myb-type" evidence="3">
    <location>
        <begin position="199"/>
        <end position="246"/>
    </location>
</feature>
<evidence type="ECO:0000313" key="5">
    <source>
        <dbReference type="Proteomes" id="UP001470230"/>
    </source>
</evidence>
<dbReference type="PROSITE" id="PS50090">
    <property type="entry name" value="MYB_LIKE"/>
    <property type="match status" value="3"/>
</dbReference>
<dbReference type="CDD" id="cd00167">
    <property type="entry name" value="SANT"/>
    <property type="match status" value="3"/>
</dbReference>